<name>A0A9D1DNM8_9FIRM</name>
<gene>
    <name evidence="1" type="ORF">IAA54_00890</name>
</gene>
<dbReference type="EMBL" id="DVHF01000010">
    <property type="protein sequence ID" value="HIR56204.1"/>
    <property type="molecule type" value="Genomic_DNA"/>
</dbReference>
<protein>
    <submittedName>
        <fullName evidence="1">DUF4280 domain-containing protein</fullName>
    </submittedName>
</protein>
<dbReference type="Proteomes" id="UP000886785">
    <property type="component" value="Unassembled WGS sequence"/>
</dbReference>
<proteinExistence type="predicted"/>
<accession>A0A9D1DNM8</accession>
<evidence type="ECO:0000313" key="2">
    <source>
        <dbReference type="Proteomes" id="UP000886785"/>
    </source>
</evidence>
<reference evidence="1" key="1">
    <citation type="submission" date="2020-10" db="EMBL/GenBank/DDBJ databases">
        <authorList>
            <person name="Gilroy R."/>
        </authorList>
    </citation>
    <scope>NUCLEOTIDE SEQUENCE</scope>
    <source>
        <strain evidence="1">ChiSjej1B19-7085</strain>
    </source>
</reference>
<dbReference type="AlphaFoldDB" id="A0A9D1DNM8"/>
<dbReference type="InterPro" id="IPR025460">
    <property type="entry name" value="DUF4280"/>
</dbReference>
<evidence type="ECO:0000313" key="1">
    <source>
        <dbReference type="EMBL" id="HIR56204.1"/>
    </source>
</evidence>
<organism evidence="1 2">
    <name type="scientific">Candidatus Gallacutalibacter pullicola</name>
    <dbReference type="NCBI Taxonomy" id="2840830"/>
    <lineage>
        <taxon>Bacteria</taxon>
        <taxon>Bacillati</taxon>
        <taxon>Bacillota</taxon>
        <taxon>Clostridia</taxon>
        <taxon>Eubacteriales</taxon>
        <taxon>Candidatus Gallacutalibacter</taxon>
    </lineage>
</organism>
<sequence length="151" mass="15292">MLTVFRHGPIPHYFSVWKRRDSILPSFVVSGASIQCSMGTTPGTLMATSQQTVLMNGKPAATVRDVVPITSVTPCGMCTSLANPTVASATAAALGVLTPMPCVPAPAGIWVGGSAGVMAGGMPCLTNTATLTCAYGGSIRILSPGQINVLG</sequence>
<dbReference type="Pfam" id="PF14107">
    <property type="entry name" value="DUF4280"/>
    <property type="match status" value="1"/>
</dbReference>
<reference evidence="1" key="2">
    <citation type="journal article" date="2021" name="PeerJ">
        <title>Extensive microbial diversity within the chicken gut microbiome revealed by metagenomics and culture.</title>
        <authorList>
            <person name="Gilroy R."/>
            <person name="Ravi A."/>
            <person name="Getino M."/>
            <person name="Pursley I."/>
            <person name="Horton D.L."/>
            <person name="Alikhan N.F."/>
            <person name="Baker D."/>
            <person name="Gharbi K."/>
            <person name="Hall N."/>
            <person name="Watson M."/>
            <person name="Adriaenssens E.M."/>
            <person name="Foster-Nyarko E."/>
            <person name="Jarju S."/>
            <person name="Secka A."/>
            <person name="Antonio M."/>
            <person name="Oren A."/>
            <person name="Chaudhuri R.R."/>
            <person name="La Ragione R."/>
            <person name="Hildebrand F."/>
            <person name="Pallen M.J."/>
        </authorList>
    </citation>
    <scope>NUCLEOTIDE SEQUENCE</scope>
    <source>
        <strain evidence="1">ChiSjej1B19-7085</strain>
    </source>
</reference>
<comment type="caution">
    <text evidence="1">The sequence shown here is derived from an EMBL/GenBank/DDBJ whole genome shotgun (WGS) entry which is preliminary data.</text>
</comment>